<gene>
    <name evidence="1" type="ORF">FOB26_21165</name>
</gene>
<name>A0AA44EP83_9HYPH</name>
<sequence length="192" mass="20469">MRSTALTFILSLCAILNRAANLGAYMPIRKIFITATVCIIASTSAAFADWFTKSEEDVFSGKQTATMIGASGPAGSVYLNCDADRNVNVSIIFPFKDDIDTSLKGLLVIKVDSGETLRLDAEAYQHNDKYAGFKATLDDAQKVSLLKSISSAKKKILAGLSVESLDLKHSIDIAPGGSTKAATSFMKACEIS</sequence>
<dbReference type="Proteomes" id="UP001155820">
    <property type="component" value="Unassembled WGS sequence"/>
</dbReference>
<organism evidence="1 2">
    <name type="scientific">Agrobacterium pusense</name>
    <dbReference type="NCBI Taxonomy" id="648995"/>
    <lineage>
        <taxon>Bacteria</taxon>
        <taxon>Pseudomonadati</taxon>
        <taxon>Pseudomonadota</taxon>
        <taxon>Alphaproteobacteria</taxon>
        <taxon>Hyphomicrobiales</taxon>
        <taxon>Rhizobiaceae</taxon>
        <taxon>Rhizobium/Agrobacterium group</taxon>
        <taxon>Agrobacterium</taxon>
    </lineage>
</organism>
<reference evidence="1" key="1">
    <citation type="submission" date="2019-07" db="EMBL/GenBank/DDBJ databases">
        <title>FDA dAtabase for Regulatory Grade micrObial Sequences (FDA-ARGOS): Supporting development and validation of Infectious Disease Dx tests.</title>
        <authorList>
            <person name="Bachman M."/>
            <person name="Young C."/>
            <person name="Tallon L."/>
            <person name="Sadzewicz L."/>
            <person name="Vavikolanu K."/>
            <person name="Mehta A."/>
            <person name="Aluvathingal J."/>
            <person name="Nadendla S."/>
            <person name="Nandy P."/>
            <person name="Geyer C."/>
            <person name="Yan Y."/>
            <person name="Sichtig H."/>
        </authorList>
    </citation>
    <scope>NUCLEOTIDE SEQUENCE</scope>
    <source>
        <strain evidence="1">FDAARGOS_618</strain>
    </source>
</reference>
<keyword evidence="2" id="KW-1185">Reference proteome</keyword>
<protein>
    <submittedName>
        <fullName evidence="1">Uncharacterized protein</fullName>
    </submittedName>
</protein>
<accession>A0AA44EP83</accession>
<evidence type="ECO:0000313" key="1">
    <source>
        <dbReference type="EMBL" id="NRF21572.1"/>
    </source>
</evidence>
<proteinExistence type="predicted"/>
<evidence type="ECO:0000313" key="2">
    <source>
        <dbReference type="Proteomes" id="UP001155820"/>
    </source>
</evidence>
<dbReference type="RefSeq" id="WP_172874057.1">
    <property type="nucleotide sequence ID" value="NZ_JABRWL010000006.1"/>
</dbReference>
<dbReference type="EMBL" id="JABRWM010000006">
    <property type="protein sequence ID" value="NRF21572.1"/>
    <property type="molecule type" value="Genomic_DNA"/>
</dbReference>
<dbReference type="AlphaFoldDB" id="A0AA44EP83"/>
<comment type="caution">
    <text evidence="1">The sequence shown here is derived from an EMBL/GenBank/DDBJ whole genome shotgun (WGS) entry which is preliminary data.</text>
</comment>